<dbReference type="EMBL" id="CAXKWB010032013">
    <property type="protein sequence ID" value="CAL4140710.1"/>
    <property type="molecule type" value="Genomic_DNA"/>
</dbReference>
<keyword evidence="1" id="KW-1133">Transmembrane helix</keyword>
<dbReference type="AlphaFoldDB" id="A0AAV2RUB1"/>
<keyword evidence="3" id="KW-1185">Reference proteome</keyword>
<organism evidence="2 3">
    <name type="scientific">Meganyctiphanes norvegica</name>
    <name type="common">Northern krill</name>
    <name type="synonym">Thysanopoda norvegica</name>
    <dbReference type="NCBI Taxonomy" id="48144"/>
    <lineage>
        <taxon>Eukaryota</taxon>
        <taxon>Metazoa</taxon>
        <taxon>Ecdysozoa</taxon>
        <taxon>Arthropoda</taxon>
        <taxon>Crustacea</taxon>
        <taxon>Multicrustacea</taxon>
        <taxon>Malacostraca</taxon>
        <taxon>Eumalacostraca</taxon>
        <taxon>Eucarida</taxon>
        <taxon>Euphausiacea</taxon>
        <taxon>Euphausiidae</taxon>
        <taxon>Meganyctiphanes</taxon>
    </lineage>
</organism>
<feature type="transmembrane region" description="Helical" evidence="1">
    <location>
        <begin position="26"/>
        <end position="45"/>
    </location>
</feature>
<keyword evidence="1" id="KW-0472">Membrane</keyword>
<keyword evidence="1" id="KW-0812">Transmembrane</keyword>
<reference evidence="2 3" key="1">
    <citation type="submission" date="2024-05" db="EMBL/GenBank/DDBJ databases">
        <authorList>
            <person name="Wallberg A."/>
        </authorList>
    </citation>
    <scope>NUCLEOTIDE SEQUENCE [LARGE SCALE GENOMIC DNA]</scope>
</reference>
<proteinExistence type="predicted"/>
<feature type="non-terminal residue" evidence="2">
    <location>
        <position position="121"/>
    </location>
</feature>
<evidence type="ECO:0000256" key="1">
    <source>
        <dbReference type="SAM" id="Phobius"/>
    </source>
</evidence>
<dbReference type="Proteomes" id="UP001497623">
    <property type="component" value="Unassembled WGS sequence"/>
</dbReference>
<sequence length="121" mass="13935">MRHWQESKLGADNNKSFENSMDEHELYVAVFLAVCIISAVVLRYICVRHCQHNCCVKKQRHIPDRDDTINLPNNIMPIYQHNGGPYTTSFRDSNNNLGRRTSAVFITSTFLQQDSSTIPHL</sequence>
<protein>
    <submittedName>
        <fullName evidence="2">Uncharacterized protein</fullName>
    </submittedName>
</protein>
<accession>A0AAV2RUB1</accession>
<gene>
    <name evidence="2" type="ORF">MNOR_LOCUS28658</name>
</gene>
<evidence type="ECO:0000313" key="2">
    <source>
        <dbReference type="EMBL" id="CAL4140710.1"/>
    </source>
</evidence>
<name>A0AAV2RUB1_MEGNR</name>
<comment type="caution">
    <text evidence="2">The sequence shown here is derived from an EMBL/GenBank/DDBJ whole genome shotgun (WGS) entry which is preliminary data.</text>
</comment>
<evidence type="ECO:0000313" key="3">
    <source>
        <dbReference type="Proteomes" id="UP001497623"/>
    </source>
</evidence>